<dbReference type="SUPFAM" id="SSF56176">
    <property type="entry name" value="FAD-binding/transporter-associated domain-like"/>
    <property type="match status" value="1"/>
</dbReference>
<dbReference type="InterPro" id="IPR016171">
    <property type="entry name" value="Vanillyl_alc_oxidase_C-sub2"/>
</dbReference>
<dbReference type="InterPro" id="IPR016169">
    <property type="entry name" value="FAD-bd_PCMH_sub2"/>
</dbReference>
<evidence type="ECO:0000256" key="4">
    <source>
        <dbReference type="ARBA" id="ARBA00022827"/>
    </source>
</evidence>
<dbReference type="InterPro" id="IPR016167">
    <property type="entry name" value="FAD-bd_PCMH_sub1"/>
</dbReference>
<comment type="similarity">
    <text evidence="2">Belongs to the FAD-binding oxidoreductase/transferase type 4 family.</text>
</comment>
<evidence type="ECO:0000313" key="10">
    <source>
        <dbReference type="EMBL" id="CAI2718291.1"/>
    </source>
</evidence>
<dbReference type="Pfam" id="PF01565">
    <property type="entry name" value="FAD_binding_4"/>
    <property type="match status" value="1"/>
</dbReference>
<dbReference type="SUPFAM" id="SSF55103">
    <property type="entry name" value="FAD-linked oxidases, C-terminal domain"/>
    <property type="match status" value="1"/>
</dbReference>
<gene>
    <name evidence="10" type="ORF">NSPWAT_1432</name>
</gene>
<evidence type="ECO:0000256" key="5">
    <source>
        <dbReference type="ARBA" id="ARBA00022946"/>
    </source>
</evidence>
<evidence type="ECO:0000256" key="7">
    <source>
        <dbReference type="ARBA" id="ARBA00038897"/>
    </source>
</evidence>
<evidence type="ECO:0000259" key="9">
    <source>
        <dbReference type="PROSITE" id="PS51387"/>
    </source>
</evidence>
<keyword evidence="5" id="KW-0809">Transit peptide</keyword>
<evidence type="ECO:0000256" key="6">
    <source>
        <dbReference type="ARBA" id="ARBA00023002"/>
    </source>
</evidence>
<evidence type="ECO:0000256" key="2">
    <source>
        <dbReference type="ARBA" id="ARBA00008000"/>
    </source>
</evidence>
<proteinExistence type="inferred from homology"/>
<keyword evidence="6" id="KW-0560">Oxidoreductase</keyword>
<accession>A0ABM9HDK4</accession>
<dbReference type="Gene3D" id="3.30.43.10">
    <property type="entry name" value="Uridine Diphospho-n-acetylenolpyruvylglucosamine Reductase, domain 2"/>
    <property type="match status" value="1"/>
</dbReference>
<feature type="region of interest" description="Disordered" evidence="8">
    <location>
        <begin position="1"/>
        <end position="24"/>
    </location>
</feature>
<dbReference type="Gene3D" id="3.30.465.10">
    <property type="match status" value="1"/>
</dbReference>
<protein>
    <recommendedName>
        <fullName evidence="7">D-lactate dehydrogenase (cytochrome)</fullName>
        <ecNumber evidence="7">1.1.2.4</ecNumber>
    </recommendedName>
</protein>
<dbReference type="PANTHER" id="PTHR11748">
    <property type="entry name" value="D-LACTATE DEHYDROGENASE"/>
    <property type="match status" value="1"/>
</dbReference>
<dbReference type="RefSeq" id="WP_282011194.1">
    <property type="nucleotide sequence ID" value="NZ_OX336137.1"/>
</dbReference>
<evidence type="ECO:0000256" key="8">
    <source>
        <dbReference type="SAM" id="MobiDB-lite"/>
    </source>
</evidence>
<evidence type="ECO:0000256" key="3">
    <source>
        <dbReference type="ARBA" id="ARBA00022630"/>
    </source>
</evidence>
<evidence type="ECO:0000313" key="11">
    <source>
        <dbReference type="Proteomes" id="UP001157733"/>
    </source>
</evidence>
<evidence type="ECO:0000256" key="1">
    <source>
        <dbReference type="ARBA" id="ARBA00001974"/>
    </source>
</evidence>
<dbReference type="EC" id="1.1.2.4" evidence="7"/>
<keyword evidence="3" id="KW-0285">Flavoprotein</keyword>
<dbReference type="Gene3D" id="3.30.70.2740">
    <property type="match status" value="1"/>
</dbReference>
<dbReference type="InterPro" id="IPR016164">
    <property type="entry name" value="FAD-linked_Oxase-like_C"/>
</dbReference>
<comment type="cofactor">
    <cofactor evidence="1">
        <name>FAD</name>
        <dbReference type="ChEBI" id="CHEBI:57692"/>
    </cofactor>
</comment>
<dbReference type="Gene3D" id="1.10.45.10">
    <property type="entry name" value="Vanillyl-alcohol Oxidase, Chain A, domain 4"/>
    <property type="match status" value="1"/>
</dbReference>
<dbReference type="Proteomes" id="UP001157733">
    <property type="component" value="Chromosome"/>
</dbReference>
<dbReference type="EMBL" id="OX336137">
    <property type="protein sequence ID" value="CAI2718291.1"/>
    <property type="molecule type" value="Genomic_DNA"/>
</dbReference>
<reference evidence="10 11" key="1">
    <citation type="submission" date="2022-09" db="EMBL/GenBank/DDBJ databases">
        <authorList>
            <person name="Kop L."/>
        </authorList>
    </citation>
    <scope>NUCLEOTIDE SEQUENCE [LARGE SCALE GENOMIC DNA]</scope>
    <source>
        <strain evidence="10 11">347</strain>
    </source>
</reference>
<dbReference type="PROSITE" id="PS51387">
    <property type="entry name" value="FAD_PCMH"/>
    <property type="match status" value="1"/>
</dbReference>
<name>A0ABM9HDK4_9BACT</name>
<organism evidence="10 11">
    <name type="scientific">Nitrospina watsonii</name>
    <dbReference type="NCBI Taxonomy" id="1323948"/>
    <lineage>
        <taxon>Bacteria</taxon>
        <taxon>Pseudomonadati</taxon>
        <taxon>Nitrospinota/Tectimicrobiota group</taxon>
        <taxon>Nitrospinota</taxon>
        <taxon>Nitrospinia</taxon>
        <taxon>Nitrospinales</taxon>
        <taxon>Nitrospinaceae</taxon>
        <taxon>Nitrospina</taxon>
    </lineage>
</organism>
<dbReference type="InterPro" id="IPR036318">
    <property type="entry name" value="FAD-bd_PCMH-like_sf"/>
</dbReference>
<keyword evidence="11" id="KW-1185">Reference proteome</keyword>
<dbReference type="InterPro" id="IPR016166">
    <property type="entry name" value="FAD-bd_PCMH"/>
</dbReference>
<feature type="domain" description="FAD-binding PCMH-type" evidence="9">
    <location>
        <begin position="21"/>
        <end position="224"/>
    </location>
</feature>
<dbReference type="Pfam" id="PF02913">
    <property type="entry name" value="FAD-oxidase_C"/>
    <property type="match status" value="1"/>
</dbReference>
<dbReference type="PANTHER" id="PTHR11748:SF111">
    <property type="entry name" value="D-LACTATE DEHYDROGENASE, MITOCHONDRIAL-RELATED"/>
    <property type="match status" value="1"/>
</dbReference>
<keyword evidence="4" id="KW-0274">FAD</keyword>
<dbReference type="InterPro" id="IPR006094">
    <property type="entry name" value="Oxid_FAD_bind_N"/>
</dbReference>
<sequence length="472" mass="53067">MRRKTDPQAIAPYLKDASNSPPGAASEVVIPESAEELREFLKTNDQPITVSGAGTGLTASRVPRTGIIISMERLKRIGEVEDGTLCVEPAITLEDLDAHLKGTGWFYPPNPTETLASIGGTLATNASGSRSYKFGVTRDYVLELDILLADGRGARVRRSHSIDRPLELDDGSTIELPSIDYRSPQCKNAAGYYYQPGMDWIDLFVGSDGTLCLITEVRLQLRETPYDFLSGILFMASEEKCWDLVENIRRDRSVNIDPCSLEYFDRHSLMRLKEKFKNVPNAAQAALFFEQDVLHEEGYEPVLEAWYEYLESNEVLLDDSWFAQGPKDVEKFHLFRHQVPLLLNEENSRMGRVKMGTDMAVDDAHFQEMMRFYRKTLEEGGVDYAMFGHIGDNHLHINLLPDKDQSGTAKAVYDRLVDQILAWGGTVSAEHGIGKLKKNYYHKMVGKQTIAKLQTLKDRLDPKGLLGQGNLL</sequence>
<dbReference type="InterPro" id="IPR004113">
    <property type="entry name" value="FAD-bd_oxidored_4_C"/>
</dbReference>